<dbReference type="InterPro" id="IPR024072">
    <property type="entry name" value="DHFR-like_dom_sf"/>
</dbReference>
<comment type="caution">
    <text evidence="3">The sequence shown here is derived from an EMBL/GenBank/DDBJ whole genome shotgun (WGS) entry which is preliminary data.</text>
</comment>
<evidence type="ECO:0000259" key="2">
    <source>
        <dbReference type="Pfam" id="PF01872"/>
    </source>
</evidence>
<sequence>MSIRAHLIRLRRMTMITANLAVSLDGFAAGPGQDLDHPFGVGAEALTAWMFETEQPGREADKKILADIHAGIGAHIMGRNMFGPGRGPWDLGWNGWWGTEPPYHAPTFVLTHYEREPVTMEGGTTFTFVTEGIEAALVQAHEAADGKDVGIAGGAATIRQYLAAGLLDELVLHVVPVVLGAGENLFTGLSGIELRPMETTASHTVAHVRYRVRH</sequence>
<dbReference type="Pfam" id="PF01872">
    <property type="entry name" value="RibD_C"/>
    <property type="match status" value="1"/>
</dbReference>
<dbReference type="InterPro" id="IPR002734">
    <property type="entry name" value="RibDG_C"/>
</dbReference>
<name>A0ABV2WVI2_9NOCA</name>
<organism evidence="3 4">
    <name type="scientific">Nocardia rhamnosiphila</name>
    <dbReference type="NCBI Taxonomy" id="426716"/>
    <lineage>
        <taxon>Bacteria</taxon>
        <taxon>Bacillati</taxon>
        <taxon>Actinomycetota</taxon>
        <taxon>Actinomycetes</taxon>
        <taxon>Mycobacteriales</taxon>
        <taxon>Nocardiaceae</taxon>
        <taxon>Nocardia</taxon>
    </lineage>
</organism>
<dbReference type="PANTHER" id="PTHR38011">
    <property type="entry name" value="DIHYDROFOLATE REDUCTASE FAMILY PROTEIN (AFU_ORTHOLOGUE AFUA_8G06820)"/>
    <property type="match status" value="1"/>
</dbReference>
<dbReference type="Proteomes" id="UP001550628">
    <property type="component" value="Unassembled WGS sequence"/>
</dbReference>
<accession>A0ABV2WVI2</accession>
<feature type="chain" id="PRO_5045886301" evidence="1">
    <location>
        <begin position="29"/>
        <end position="214"/>
    </location>
</feature>
<evidence type="ECO:0000313" key="3">
    <source>
        <dbReference type="EMBL" id="MEU1954902.1"/>
    </source>
</evidence>
<evidence type="ECO:0000313" key="4">
    <source>
        <dbReference type="Proteomes" id="UP001550628"/>
    </source>
</evidence>
<evidence type="ECO:0000256" key="1">
    <source>
        <dbReference type="SAM" id="SignalP"/>
    </source>
</evidence>
<keyword evidence="1" id="KW-0732">Signal</keyword>
<dbReference type="InterPro" id="IPR050765">
    <property type="entry name" value="Riboflavin_Biosynth_HTPR"/>
</dbReference>
<dbReference type="Gene3D" id="3.40.430.10">
    <property type="entry name" value="Dihydrofolate Reductase, subunit A"/>
    <property type="match status" value="1"/>
</dbReference>
<gene>
    <name evidence="3" type="ORF">ABZ510_23915</name>
</gene>
<dbReference type="SUPFAM" id="SSF53597">
    <property type="entry name" value="Dihydrofolate reductase-like"/>
    <property type="match status" value="1"/>
</dbReference>
<dbReference type="EMBL" id="JBEYBF010000018">
    <property type="protein sequence ID" value="MEU1954902.1"/>
    <property type="molecule type" value="Genomic_DNA"/>
</dbReference>
<reference evidence="3 4" key="1">
    <citation type="submission" date="2024-06" db="EMBL/GenBank/DDBJ databases">
        <title>The Natural Products Discovery Center: Release of the First 8490 Sequenced Strains for Exploring Actinobacteria Biosynthetic Diversity.</title>
        <authorList>
            <person name="Kalkreuter E."/>
            <person name="Kautsar S.A."/>
            <person name="Yang D."/>
            <person name="Bader C.D."/>
            <person name="Teijaro C.N."/>
            <person name="Fluegel L."/>
            <person name="Davis C.M."/>
            <person name="Simpson J.R."/>
            <person name="Lauterbach L."/>
            <person name="Steele A.D."/>
            <person name="Gui C."/>
            <person name="Meng S."/>
            <person name="Li G."/>
            <person name="Viehrig K."/>
            <person name="Ye F."/>
            <person name="Su P."/>
            <person name="Kiefer A.F."/>
            <person name="Nichols A."/>
            <person name="Cepeda A.J."/>
            <person name="Yan W."/>
            <person name="Fan B."/>
            <person name="Jiang Y."/>
            <person name="Adhikari A."/>
            <person name="Zheng C.-J."/>
            <person name="Schuster L."/>
            <person name="Cowan T.M."/>
            <person name="Smanski M.J."/>
            <person name="Chevrette M.G."/>
            <person name="De Carvalho L.P.S."/>
            <person name="Shen B."/>
        </authorList>
    </citation>
    <scope>NUCLEOTIDE SEQUENCE [LARGE SCALE GENOMIC DNA]</scope>
    <source>
        <strain evidence="3 4">NPDC019708</strain>
    </source>
</reference>
<dbReference type="PANTHER" id="PTHR38011:SF12">
    <property type="entry name" value="BIFUNCTIONAL DEAMINASE-REDUCTASE DOMAIN PROTEIN"/>
    <property type="match status" value="1"/>
</dbReference>
<feature type="signal peptide" evidence="1">
    <location>
        <begin position="1"/>
        <end position="28"/>
    </location>
</feature>
<dbReference type="RefSeq" id="WP_356955833.1">
    <property type="nucleotide sequence ID" value="NZ_JBEYBD010000004.1"/>
</dbReference>
<proteinExistence type="predicted"/>
<keyword evidence="4" id="KW-1185">Reference proteome</keyword>
<feature type="domain" description="Bacterial bifunctional deaminase-reductase C-terminal" evidence="2">
    <location>
        <begin position="15"/>
        <end position="201"/>
    </location>
</feature>
<protein>
    <submittedName>
        <fullName evidence="3">Dihydrofolate reductase family protein</fullName>
    </submittedName>
</protein>